<dbReference type="Gene3D" id="2.120.10.10">
    <property type="match status" value="1"/>
</dbReference>
<dbReference type="CDD" id="cd15482">
    <property type="entry name" value="Sialidase_non-viral"/>
    <property type="match status" value="1"/>
</dbReference>
<protein>
    <recommendedName>
        <fullName evidence="2">Sialidase domain-containing protein</fullName>
    </recommendedName>
</protein>
<dbReference type="OrthoDB" id="2739686at2759"/>
<accession>A0A1V6R5G1</accession>
<dbReference type="SUPFAM" id="SSF50939">
    <property type="entry name" value="Sialidases"/>
    <property type="match status" value="1"/>
</dbReference>
<dbReference type="EMBL" id="MDYP01000088">
    <property type="protein sequence ID" value="OQD96754.1"/>
    <property type="molecule type" value="Genomic_DNA"/>
</dbReference>
<dbReference type="InterPro" id="IPR036278">
    <property type="entry name" value="Sialidase_sf"/>
</dbReference>
<reference evidence="4" key="1">
    <citation type="journal article" date="2017" name="Nat. Microbiol.">
        <title>Global analysis of biosynthetic gene clusters reveals vast potential of secondary metabolite production in Penicillium species.</title>
        <authorList>
            <person name="Nielsen J.C."/>
            <person name="Grijseels S."/>
            <person name="Prigent S."/>
            <person name="Ji B."/>
            <person name="Dainat J."/>
            <person name="Nielsen K.F."/>
            <person name="Frisvad J.C."/>
            <person name="Workman M."/>
            <person name="Nielsen J."/>
        </authorList>
    </citation>
    <scope>NUCLEOTIDE SEQUENCE [LARGE SCALE GENOMIC DNA]</scope>
    <source>
        <strain evidence="4">IBT 29486</strain>
    </source>
</reference>
<organism evidence="3 4">
    <name type="scientific">Penicillium vulpinum</name>
    <dbReference type="NCBI Taxonomy" id="29845"/>
    <lineage>
        <taxon>Eukaryota</taxon>
        <taxon>Fungi</taxon>
        <taxon>Dikarya</taxon>
        <taxon>Ascomycota</taxon>
        <taxon>Pezizomycotina</taxon>
        <taxon>Eurotiomycetes</taxon>
        <taxon>Eurotiomycetidae</taxon>
        <taxon>Eurotiales</taxon>
        <taxon>Aspergillaceae</taxon>
        <taxon>Penicillium</taxon>
    </lineage>
</organism>
<dbReference type="GO" id="GO:0004308">
    <property type="term" value="F:exo-alpha-sialidase activity"/>
    <property type="evidence" value="ECO:0007669"/>
    <property type="project" value="InterPro"/>
</dbReference>
<feature type="signal peptide" evidence="1">
    <location>
        <begin position="1"/>
        <end position="21"/>
    </location>
</feature>
<gene>
    <name evidence="3" type="ORF">PENVUL_c088G03255</name>
</gene>
<feature type="chain" id="PRO_5011985989" description="Sialidase domain-containing protein" evidence="1">
    <location>
        <begin position="22"/>
        <end position="419"/>
    </location>
</feature>
<dbReference type="STRING" id="29845.A0A1V6R5G1"/>
<feature type="domain" description="Sialidase" evidence="2">
    <location>
        <begin position="246"/>
        <end position="393"/>
    </location>
</feature>
<dbReference type="GO" id="GO:0009313">
    <property type="term" value="P:oligosaccharide catabolic process"/>
    <property type="evidence" value="ECO:0007669"/>
    <property type="project" value="TreeGrafter"/>
</dbReference>
<keyword evidence="1" id="KW-0732">Signal</keyword>
<proteinExistence type="predicted"/>
<dbReference type="InterPro" id="IPR026856">
    <property type="entry name" value="Sialidase_fam"/>
</dbReference>
<comment type="caution">
    <text evidence="3">The sequence shown here is derived from an EMBL/GenBank/DDBJ whole genome shotgun (WGS) entry which is preliminary data.</text>
</comment>
<name>A0A1V6R5G1_9EURO</name>
<dbReference type="InterPro" id="IPR011040">
    <property type="entry name" value="Sialidase"/>
</dbReference>
<dbReference type="GO" id="GO:0006689">
    <property type="term" value="P:ganglioside catabolic process"/>
    <property type="evidence" value="ECO:0007669"/>
    <property type="project" value="TreeGrafter"/>
</dbReference>
<evidence type="ECO:0000259" key="2">
    <source>
        <dbReference type="Pfam" id="PF13088"/>
    </source>
</evidence>
<dbReference type="PANTHER" id="PTHR10628">
    <property type="entry name" value="SIALIDASE"/>
    <property type="match status" value="1"/>
</dbReference>
<dbReference type="GO" id="GO:0005737">
    <property type="term" value="C:cytoplasm"/>
    <property type="evidence" value="ECO:0007669"/>
    <property type="project" value="TreeGrafter"/>
</dbReference>
<dbReference type="GO" id="GO:0016020">
    <property type="term" value="C:membrane"/>
    <property type="evidence" value="ECO:0007669"/>
    <property type="project" value="TreeGrafter"/>
</dbReference>
<dbReference type="Proteomes" id="UP000191518">
    <property type="component" value="Unassembled WGS sequence"/>
</dbReference>
<evidence type="ECO:0000313" key="4">
    <source>
        <dbReference type="Proteomes" id="UP000191518"/>
    </source>
</evidence>
<evidence type="ECO:0000313" key="3">
    <source>
        <dbReference type="EMBL" id="OQD96754.1"/>
    </source>
</evidence>
<keyword evidence="4" id="KW-1185">Reference proteome</keyword>
<evidence type="ECO:0000256" key="1">
    <source>
        <dbReference type="SAM" id="SignalP"/>
    </source>
</evidence>
<sequence>MTLRSIIAAIGLHALAAVALPAQPTAEIITQHTLTTNGEGLFPYYRIVGLANLGNGTILAAFDGRPNNGDSPAPNSILQRRSEDGGETWGEVTYIARGQIGNSTVQQYGFSDPSYVFDENTGNVFNFHVFSKNQGFAGSALGTDDTNLSVMSAEVSISTDRGVTWSTDPANQPLLPPIASEEVGAPPLLTTAVKPVGSTVNGVANVGGVRGTFATSGEGIQLKYGTYAGRLVQQYIGNVIQADGSTSLQAYSVFSDNGGQTWKMGQPQGTEMSENKVVELSNGNLMLNSRPNSRGYRKVAISTDGGETYSVPTIETQLPDPSNNGAITRMYPQAPEGSASAKILLFTNSNHPQSRVNGTVRYSCDDGTTWSSGRVFEAGETQYSTITALDDDMFGIFYEGPSNDLIFLKVSKDYIGVSC</sequence>
<dbReference type="AlphaFoldDB" id="A0A1V6R5G1"/>
<dbReference type="PANTHER" id="PTHR10628:SF30">
    <property type="entry name" value="EXO-ALPHA-SIALIDASE"/>
    <property type="match status" value="1"/>
</dbReference>
<dbReference type="Pfam" id="PF13088">
    <property type="entry name" value="BNR_2"/>
    <property type="match status" value="1"/>
</dbReference>